<sequence>MAMSALKFAEGYTKPKETREFSKSARKRASLQTLGSITNLQRYYASGGQICEGLGDFNLSYVDVIGSCAGMLPPSSEDLLRECYLDIQSVLEVWGIITYPTPSAHAIDGIEQALDSPISLDEFDTSRQLGFHHLKEGSVVSTGSRRYDEFSIDLLALLESSTKAISSIRNYSMHAPAIPTLSLKIHRQAALSVLEMLSVLEQQNRILDQELIAYHQQQYDMDEDEAIRFLMMHSEGYCYSRLKYGDLAKEREEMKSYLKTVQEHLLRSPKDRLERQLEMLVSPVDQAVPFFDFQQMQMQQQQHQASQRLSLMDNYPAWMMDGLWKDDDGDHGDISLERCHAFLEFYRPASRAPIPSPSEDRQGFIRALSDGFIMCSAFNSFLRATSMPFGYVDKFHQDTKRTWRGSENWRFLRQACKFRLEFKIPDETWVPLEIAKRTEVGQEQLLHWVKQVVYRGIQETKEWLEISRASPSDVVPVVPFDF</sequence>
<dbReference type="EMBL" id="JAAAJB010000937">
    <property type="protein sequence ID" value="KAG0249798.1"/>
    <property type="molecule type" value="Genomic_DNA"/>
</dbReference>
<accession>A0A9P6TWP7</accession>
<comment type="caution">
    <text evidence="1">The sequence shown here is derived from an EMBL/GenBank/DDBJ whole genome shotgun (WGS) entry which is preliminary data.</text>
</comment>
<dbReference type="OrthoDB" id="2534759at2759"/>
<organism evidence="1 2">
    <name type="scientific">Actinomortierella ambigua</name>
    <dbReference type="NCBI Taxonomy" id="1343610"/>
    <lineage>
        <taxon>Eukaryota</taxon>
        <taxon>Fungi</taxon>
        <taxon>Fungi incertae sedis</taxon>
        <taxon>Mucoromycota</taxon>
        <taxon>Mortierellomycotina</taxon>
        <taxon>Mortierellomycetes</taxon>
        <taxon>Mortierellales</taxon>
        <taxon>Mortierellaceae</taxon>
        <taxon>Actinomortierella</taxon>
    </lineage>
</organism>
<dbReference type="PANTHER" id="PTHR38702">
    <property type="entry name" value="CALPONIN-HOMOLOGY (CH) DOMAIN-CONTAINING PROTEIN"/>
    <property type="match status" value="1"/>
</dbReference>
<keyword evidence="2" id="KW-1185">Reference proteome</keyword>
<evidence type="ECO:0000313" key="1">
    <source>
        <dbReference type="EMBL" id="KAG0249798.1"/>
    </source>
</evidence>
<evidence type="ECO:0000313" key="2">
    <source>
        <dbReference type="Proteomes" id="UP000807716"/>
    </source>
</evidence>
<dbReference type="PANTHER" id="PTHR38702:SF1">
    <property type="entry name" value="CALPONIN-HOMOLOGY (CH) DOMAIN-CONTAINING PROTEIN"/>
    <property type="match status" value="1"/>
</dbReference>
<reference evidence="1" key="1">
    <citation type="journal article" date="2020" name="Fungal Divers.">
        <title>Resolving the Mortierellaceae phylogeny through synthesis of multi-gene phylogenetics and phylogenomics.</title>
        <authorList>
            <person name="Vandepol N."/>
            <person name="Liber J."/>
            <person name="Desiro A."/>
            <person name="Na H."/>
            <person name="Kennedy M."/>
            <person name="Barry K."/>
            <person name="Grigoriev I.V."/>
            <person name="Miller A.N."/>
            <person name="O'Donnell K."/>
            <person name="Stajich J.E."/>
            <person name="Bonito G."/>
        </authorList>
    </citation>
    <scope>NUCLEOTIDE SEQUENCE</scope>
    <source>
        <strain evidence="1">BC1065</strain>
    </source>
</reference>
<protein>
    <submittedName>
        <fullName evidence="1">Uncharacterized protein</fullName>
    </submittedName>
</protein>
<dbReference type="AlphaFoldDB" id="A0A9P6TWP7"/>
<gene>
    <name evidence="1" type="ORF">DFQ27_009773</name>
</gene>
<name>A0A9P6TWP7_9FUNG</name>
<dbReference type="Proteomes" id="UP000807716">
    <property type="component" value="Unassembled WGS sequence"/>
</dbReference>
<proteinExistence type="predicted"/>